<keyword evidence="5" id="KW-0067">ATP-binding</keyword>
<dbReference type="GO" id="GO:0005634">
    <property type="term" value="C:nucleus"/>
    <property type="evidence" value="ECO:0007669"/>
    <property type="project" value="UniProtKB-SubCell"/>
</dbReference>
<name>A0A8X7NGR1_CANPA</name>
<keyword evidence="7" id="KW-0131">Cell cycle</keyword>
<feature type="region of interest" description="Disordered" evidence="8">
    <location>
        <begin position="493"/>
        <end position="528"/>
    </location>
</feature>
<keyword evidence="4" id="KW-0227">DNA damage</keyword>
<dbReference type="PANTHER" id="PTHR12172:SF0">
    <property type="entry name" value="CELL CYCLE CHECKPOINT PROTEIN RAD17"/>
    <property type="match status" value="1"/>
</dbReference>
<evidence type="ECO:0000256" key="6">
    <source>
        <dbReference type="ARBA" id="ARBA00023242"/>
    </source>
</evidence>
<proteinExistence type="inferred from homology"/>
<evidence type="ECO:0000256" key="4">
    <source>
        <dbReference type="ARBA" id="ARBA00022763"/>
    </source>
</evidence>
<dbReference type="PANTHER" id="PTHR12172">
    <property type="entry name" value="CELL CYCLE CHECKPOINT PROTEIN RAD17"/>
    <property type="match status" value="1"/>
</dbReference>
<dbReference type="Pfam" id="PF03215">
    <property type="entry name" value="Rad17"/>
    <property type="match status" value="2"/>
</dbReference>
<comment type="subcellular location">
    <subcellularLocation>
        <location evidence="1">Nucleus</location>
    </subcellularLocation>
</comment>
<dbReference type="GO" id="GO:0005524">
    <property type="term" value="F:ATP binding"/>
    <property type="evidence" value="ECO:0007669"/>
    <property type="project" value="UniProtKB-KW"/>
</dbReference>
<accession>A0A8X7NGR1</accession>
<feature type="compositionally biased region" description="Acidic residues" evidence="8">
    <location>
        <begin position="15"/>
        <end position="28"/>
    </location>
</feature>
<feature type="domain" description="Checkpoint protein RAD24-like helical bundle" evidence="9">
    <location>
        <begin position="287"/>
        <end position="406"/>
    </location>
</feature>
<evidence type="ECO:0000256" key="1">
    <source>
        <dbReference type="ARBA" id="ARBA00004123"/>
    </source>
</evidence>
<dbReference type="Proteomes" id="UP000590412">
    <property type="component" value="Unassembled WGS sequence"/>
</dbReference>
<dbReference type="GO" id="GO:0006281">
    <property type="term" value="P:DNA repair"/>
    <property type="evidence" value="ECO:0007669"/>
    <property type="project" value="InterPro"/>
</dbReference>
<dbReference type="InterPro" id="IPR057927">
    <property type="entry name" value="RAD24-like_helical"/>
</dbReference>
<dbReference type="GO" id="GO:0003689">
    <property type="term" value="F:DNA clamp loader activity"/>
    <property type="evidence" value="ECO:0007669"/>
    <property type="project" value="TreeGrafter"/>
</dbReference>
<dbReference type="EMBL" id="JABWAB010000007">
    <property type="protein sequence ID" value="KAF6046901.1"/>
    <property type="molecule type" value="Genomic_DNA"/>
</dbReference>
<evidence type="ECO:0000256" key="3">
    <source>
        <dbReference type="ARBA" id="ARBA00022741"/>
    </source>
</evidence>
<evidence type="ECO:0000313" key="10">
    <source>
        <dbReference type="EMBL" id="KAF6046901.1"/>
    </source>
</evidence>
<organism evidence="10 11">
    <name type="scientific">Candida parapsilosis</name>
    <name type="common">Yeast</name>
    <dbReference type="NCBI Taxonomy" id="5480"/>
    <lineage>
        <taxon>Eukaryota</taxon>
        <taxon>Fungi</taxon>
        <taxon>Dikarya</taxon>
        <taxon>Ascomycota</taxon>
        <taxon>Saccharomycotina</taxon>
        <taxon>Pichiomycetes</taxon>
        <taxon>Debaryomycetaceae</taxon>
        <taxon>Candida/Lodderomyces clade</taxon>
        <taxon>Candida</taxon>
    </lineage>
</organism>
<dbReference type="OrthoDB" id="10265971at2759"/>
<evidence type="ECO:0000313" key="11">
    <source>
        <dbReference type="Proteomes" id="UP000590412"/>
    </source>
</evidence>
<dbReference type="AlphaFoldDB" id="A0A8X7NGR1"/>
<feature type="compositionally biased region" description="Acidic residues" evidence="8">
    <location>
        <begin position="499"/>
        <end position="528"/>
    </location>
</feature>
<dbReference type="InterPro" id="IPR004582">
    <property type="entry name" value="Checkpoint_prot_Rad17_Rad24"/>
</dbReference>
<evidence type="ECO:0000259" key="9">
    <source>
        <dbReference type="Pfam" id="PF25812"/>
    </source>
</evidence>
<evidence type="ECO:0000256" key="2">
    <source>
        <dbReference type="ARBA" id="ARBA00006168"/>
    </source>
</evidence>
<dbReference type="Pfam" id="PF25812">
    <property type="entry name" value="RAD24_helical"/>
    <property type="match status" value="1"/>
</dbReference>
<dbReference type="GO" id="GO:0033314">
    <property type="term" value="P:mitotic DNA replication checkpoint signaling"/>
    <property type="evidence" value="ECO:0007669"/>
    <property type="project" value="TreeGrafter"/>
</dbReference>
<keyword evidence="6" id="KW-0539">Nucleus</keyword>
<reference evidence="10" key="1">
    <citation type="submission" date="2020-03" db="EMBL/GenBank/DDBJ databases">
        <title>FDA dAtabase for Regulatory Grade micrObial Sequences (FDA-ARGOS): Supporting development and validation of Infectious Disease Dx tests.</title>
        <authorList>
            <person name="Campos J."/>
            <person name="Goldberg B."/>
            <person name="Tallon L."/>
            <person name="Sadzewicz L."/>
            <person name="Vavikolanu K."/>
            <person name="Mehta A."/>
            <person name="Aluvathingal J."/>
            <person name="Nadendla S."/>
            <person name="Nandy P."/>
            <person name="Geyer C."/>
            <person name="Yan Y."/>
            <person name="Sichtig H."/>
        </authorList>
    </citation>
    <scope>NUCLEOTIDE SEQUENCE [LARGE SCALE GENOMIC DNA]</scope>
    <source>
        <strain evidence="10">FDAARGOS_652</strain>
    </source>
</reference>
<keyword evidence="3" id="KW-0547">Nucleotide-binding</keyword>
<evidence type="ECO:0000256" key="7">
    <source>
        <dbReference type="ARBA" id="ARBA00023306"/>
    </source>
</evidence>
<dbReference type="SUPFAM" id="SSF52540">
    <property type="entry name" value="P-loop containing nucleoside triphosphate hydrolases"/>
    <property type="match status" value="1"/>
</dbReference>
<feature type="region of interest" description="Disordered" evidence="8">
    <location>
        <begin position="1"/>
        <end position="39"/>
    </location>
</feature>
<evidence type="ECO:0000256" key="8">
    <source>
        <dbReference type="SAM" id="MobiDB-lite"/>
    </source>
</evidence>
<dbReference type="Gene3D" id="3.40.50.300">
    <property type="entry name" value="P-loop containing nucleotide triphosphate hydrolases"/>
    <property type="match status" value="1"/>
</dbReference>
<dbReference type="InterPro" id="IPR027417">
    <property type="entry name" value="P-loop_NTPase"/>
</dbReference>
<sequence length="540" mass="61766">MPPKKRLKCKATETSFEEVDSSTDDEDRDVFSVSPSPKKPQLRHNTPWIIKYAPQTTSEICINPTKLKQVKDALHRMKTHQSMTKVLVLVGPCGSSKSTTIKLLAKEITNSDVFNDSLIEYDESENIGRFLQSCKYKTQSVVLIEELPNVYHEDTLREFRDAIRQWIFAGIELPPLVICISEFEYESDRAQVSYGLENNMTGDTLLSRELLSYPEVETIRFNPLATRFLKKTVYSILKNEGLTKLLSDTKFDAFLQELFKVGDIRSIILNLEMWVKFYKSGVDYNRENAIGIFHAIGKVIYSSKDFDGDVETINSKTVSQVLETLPEKNLSLLNLGLLENYHIYQDSSFDLSIAKHITNNLSVNDLSPFGEIGVRSTRIYLSKAGPKSSTSKLKMKFPRHFKVLKAMRKTATRLNEYRRYISPSSSIENLNLIDGYYMPLIYNRKYKTRYRYNRLGGKLNEIYADDDAPVIDDDYSCNHDYDQFQNDIDFAVNRQGDNGGDDTESDALSDEIEESPFEESSDDEFGSDAEIDLLISQGKL</sequence>
<dbReference type="GO" id="GO:0003682">
    <property type="term" value="F:chromatin binding"/>
    <property type="evidence" value="ECO:0007669"/>
    <property type="project" value="TreeGrafter"/>
</dbReference>
<protein>
    <submittedName>
        <fullName evidence="10">Rad17 cell cycle checkpoint family protein</fullName>
    </submittedName>
</protein>
<gene>
    <name evidence="10" type="ORF">FOB60_004437</name>
</gene>
<comment type="similarity">
    <text evidence="2">Belongs to the rad17/RAD24 family.</text>
</comment>
<dbReference type="GO" id="GO:0000077">
    <property type="term" value="P:DNA damage checkpoint signaling"/>
    <property type="evidence" value="ECO:0007669"/>
    <property type="project" value="TreeGrafter"/>
</dbReference>
<evidence type="ECO:0000256" key="5">
    <source>
        <dbReference type="ARBA" id="ARBA00022840"/>
    </source>
</evidence>
<comment type="caution">
    <text evidence="10">The sequence shown here is derived from an EMBL/GenBank/DDBJ whole genome shotgun (WGS) entry which is preliminary data.</text>
</comment>